<evidence type="ECO:0000256" key="3">
    <source>
        <dbReference type="ARBA" id="ARBA00022679"/>
    </source>
</evidence>
<keyword evidence="6" id="KW-0833">Ubl conjugation pathway</keyword>
<dbReference type="PANTHER" id="PTHR22937:SF224">
    <property type="entry name" value="E3 UBIQUITIN-PROTEIN LIGASE MBR1-RELATED"/>
    <property type="match status" value="1"/>
</dbReference>
<feature type="compositionally biased region" description="Low complexity" evidence="8">
    <location>
        <begin position="409"/>
        <end position="423"/>
    </location>
</feature>
<evidence type="ECO:0000256" key="6">
    <source>
        <dbReference type="ARBA" id="ARBA00022786"/>
    </source>
</evidence>
<keyword evidence="4" id="KW-0479">Metal-binding</keyword>
<dbReference type="EMBL" id="VOIH02000010">
    <property type="protein sequence ID" value="KAF3435588.1"/>
    <property type="molecule type" value="Genomic_DNA"/>
</dbReference>
<feature type="region of interest" description="Disordered" evidence="8">
    <location>
        <begin position="456"/>
        <end position="495"/>
    </location>
</feature>
<feature type="region of interest" description="Disordered" evidence="8">
    <location>
        <begin position="350"/>
        <end position="376"/>
    </location>
</feature>
<dbReference type="GO" id="GO:0008270">
    <property type="term" value="F:zinc ion binding"/>
    <property type="evidence" value="ECO:0007669"/>
    <property type="project" value="UniProtKB-KW"/>
</dbReference>
<dbReference type="AlphaFoldDB" id="A0A8K0DWL4"/>
<feature type="compositionally biased region" description="Polar residues" evidence="8">
    <location>
        <begin position="480"/>
        <end position="495"/>
    </location>
</feature>
<evidence type="ECO:0000256" key="2">
    <source>
        <dbReference type="ARBA" id="ARBA00012483"/>
    </source>
</evidence>
<evidence type="ECO:0000256" key="1">
    <source>
        <dbReference type="ARBA" id="ARBA00000900"/>
    </source>
</evidence>
<dbReference type="Proteomes" id="UP000796880">
    <property type="component" value="Unassembled WGS sequence"/>
</dbReference>
<keyword evidence="3" id="KW-0808">Transferase</keyword>
<evidence type="ECO:0000256" key="4">
    <source>
        <dbReference type="ARBA" id="ARBA00022723"/>
    </source>
</evidence>
<proteinExistence type="predicted"/>
<evidence type="ECO:0000256" key="8">
    <source>
        <dbReference type="SAM" id="MobiDB-lite"/>
    </source>
</evidence>
<feature type="region of interest" description="Disordered" evidence="8">
    <location>
        <begin position="409"/>
        <end position="443"/>
    </location>
</feature>
<evidence type="ECO:0000313" key="9">
    <source>
        <dbReference type="EMBL" id="KAF3435588.1"/>
    </source>
</evidence>
<feature type="compositionally biased region" description="Polar residues" evidence="8">
    <location>
        <begin position="188"/>
        <end position="220"/>
    </location>
</feature>
<evidence type="ECO:0000256" key="7">
    <source>
        <dbReference type="ARBA" id="ARBA00022833"/>
    </source>
</evidence>
<organism evidence="9 10">
    <name type="scientific">Rhamnella rubrinervis</name>
    <dbReference type="NCBI Taxonomy" id="2594499"/>
    <lineage>
        <taxon>Eukaryota</taxon>
        <taxon>Viridiplantae</taxon>
        <taxon>Streptophyta</taxon>
        <taxon>Embryophyta</taxon>
        <taxon>Tracheophyta</taxon>
        <taxon>Spermatophyta</taxon>
        <taxon>Magnoliopsida</taxon>
        <taxon>eudicotyledons</taxon>
        <taxon>Gunneridae</taxon>
        <taxon>Pentapetalae</taxon>
        <taxon>rosids</taxon>
        <taxon>fabids</taxon>
        <taxon>Rosales</taxon>
        <taxon>Rhamnaceae</taxon>
        <taxon>rhamnoid group</taxon>
        <taxon>Rhamneae</taxon>
        <taxon>Rhamnella</taxon>
    </lineage>
</organism>
<evidence type="ECO:0000313" key="10">
    <source>
        <dbReference type="Proteomes" id="UP000796880"/>
    </source>
</evidence>
<dbReference type="EC" id="2.3.2.27" evidence="2"/>
<evidence type="ECO:0000256" key="5">
    <source>
        <dbReference type="ARBA" id="ARBA00022771"/>
    </source>
</evidence>
<comment type="caution">
    <text evidence="9">The sequence shown here is derived from an EMBL/GenBank/DDBJ whole genome shotgun (WGS) entry which is preliminary data.</text>
</comment>
<feature type="compositionally biased region" description="Low complexity" evidence="8">
    <location>
        <begin position="129"/>
        <end position="144"/>
    </location>
</feature>
<keyword evidence="7" id="KW-0862">Zinc</keyword>
<feature type="region of interest" description="Disordered" evidence="8">
    <location>
        <begin position="121"/>
        <end position="144"/>
    </location>
</feature>
<keyword evidence="10" id="KW-1185">Reference proteome</keyword>
<dbReference type="GO" id="GO:0061630">
    <property type="term" value="F:ubiquitin protein ligase activity"/>
    <property type="evidence" value="ECO:0007669"/>
    <property type="project" value="UniProtKB-EC"/>
</dbReference>
<reference evidence="9" key="1">
    <citation type="submission" date="2020-03" db="EMBL/GenBank/DDBJ databases">
        <title>A high-quality chromosome-level genome assembly of a woody plant with both climbing and erect habits, Rhamnella rubrinervis.</title>
        <authorList>
            <person name="Lu Z."/>
            <person name="Yang Y."/>
            <person name="Zhu X."/>
            <person name="Sun Y."/>
        </authorList>
    </citation>
    <scope>NUCLEOTIDE SEQUENCE</scope>
    <source>
        <strain evidence="9">BYM</strain>
        <tissue evidence="9">Leaf</tissue>
    </source>
</reference>
<name>A0A8K0DWL4_9ROSA</name>
<dbReference type="PANTHER" id="PTHR22937">
    <property type="entry name" value="E3 UBIQUITIN-PROTEIN LIGASE RNF165"/>
    <property type="match status" value="1"/>
</dbReference>
<feature type="region of interest" description="Disordered" evidence="8">
    <location>
        <begin position="175"/>
        <end position="225"/>
    </location>
</feature>
<feature type="compositionally biased region" description="Basic and acidic residues" evidence="8">
    <location>
        <begin position="359"/>
        <end position="368"/>
    </location>
</feature>
<sequence>MSQQTTLNNILNPVESRLSHYMSSGEMCVNARNHDAQGFVSSGQPTGSAPQNQIIDDGIKIEHGRPTSYNADHGAGTVSEERQFEPNNILFLGGLVRVIVTTCGNNGQDMAASIGPNLYKSSGQATDQTSCSSVSSDTVGTSSGSSGYIVGEHDVDSSSFGNWGLSCKRKALEGTSGQSYTGGGSSSFPQAENSAWQSGPANNNPSSTLRLSIPSRNSPCDSPPEQRNLRTGIAIRAVASDAYPSSSVVGNMESPLRNFGMEFDVGPQQESVPFNLSSVGSSRISSLCSPHQSPRAAPFRDSLNLRSATVIAANSGASQSQSHAMHNAGLSGNMHPFPWNRASNSRVGSFSSSFLSGERGPELREEANLRSVSRNNAENPMFLPANEMQNSAQDPTSWSLASGNMSTSIGIPSSSRIASSSSSHPLPNPAWLPHHNSPPHDQQRISEFAPWSLFPSIDSQPEGRSGHLNPLPPGPSSLSQDAVISSGPNSQGRQQPFLRSSFLVDRQGDDVFNMPHSLRTLAADIEGRRRLISEIRQVLNAMRRGENLRVEVMGFVGDHLVRLTELLLMKRKCTLLLNSRLSFCYQHLTWAQRYATDVDNMSYEELLALEERIGDVSTGLSEEIILKLIKQRKYITIRTEPVADLEPCCVCQEEYECGDDLED</sequence>
<protein>
    <recommendedName>
        <fullName evidence="2">RING-type E3 ubiquitin transferase</fullName>
        <ecNumber evidence="2">2.3.2.27</ecNumber>
    </recommendedName>
</protein>
<accession>A0A8K0DWL4</accession>
<dbReference type="InterPro" id="IPR045191">
    <property type="entry name" value="MBR1/2-like"/>
</dbReference>
<dbReference type="OrthoDB" id="8062037at2759"/>
<keyword evidence="5" id="KW-0863">Zinc-finger</keyword>
<comment type="catalytic activity">
    <reaction evidence="1">
        <text>S-ubiquitinyl-[E2 ubiquitin-conjugating enzyme]-L-cysteine + [acceptor protein]-L-lysine = [E2 ubiquitin-conjugating enzyme]-L-cysteine + N(6)-ubiquitinyl-[acceptor protein]-L-lysine.</text>
        <dbReference type="EC" id="2.3.2.27"/>
    </reaction>
</comment>
<gene>
    <name evidence="9" type="ORF">FNV43_RR22678</name>
</gene>